<gene>
    <name evidence="1" type="ORF">METZ01_LOCUS168130</name>
</gene>
<protein>
    <submittedName>
        <fullName evidence="1">Uncharacterized protein</fullName>
    </submittedName>
</protein>
<dbReference type="EMBL" id="UINC01030609">
    <property type="protein sequence ID" value="SVB15276.1"/>
    <property type="molecule type" value="Genomic_DNA"/>
</dbReference>
<feature type="non-terminal residue" evidence="1">
    <location>
        <position position="68"/>
    </location>
</feature>
<dbReference type="GO" id="GO:0003824">
    <property type="term" value="F:catalytic activity"/>
    <property type="evidence" value="ECO:0007669"/>
    <property type="project" value="InterPro"/>
</dbReference>
<reference evidence="1" key="1">
    <citation type="submission" date="2018-05" db="EMBL/GenBank/DDBJ databases">
        <authorList>
            <person name="Lanie J.A."/>
            <person name="Ng W.-L."/>
            <person name="Kazmierczak K.M."/>
            <person name="Andrzejewski T.M."/>
            <person name="Davidsen T.M."/>
            <person name="Wayne K.J."/>
            <person name="Tettelin H."/>
            <person name="Glass J.I."/>
            <person name="Rusch D."/>
            <person name="Podicherti R."/>
            <person name="Tsui H.-C.T."/>
            <person name="Winkler M.E."/>
        </authorList>
    </citation>
    <scope>NUCLEOTIDE SEQUENCE</scope>
</reference>
<name>A0A382BN72_9ZZZZ</name>
<accession>A0A382BN72</accession>
<evidence type="ECO:0000313" key="1">
    <source>
        <dbReference type="EMBL" id="SVB15276.1"/>
    </source>
</evidence>
<dbReference type="InterPro" id="IPR040442">
    <property type="entry name" value="Pyrv_kinase-like_dom_sf"/>
</dbReference>
<dbReference type="Gene3D" id="3.20.20.60">
    <property type="entry name" value="Phosphoenolpyruvate-binding domains"/>
    <property type="match status" value="1"/>
</dbReference>
<dbReference type="InterPro" id="IPR015813">
    <property type="entry name" value="Pyrv/PenolPyrv_kinase-like_dom"/>
</dbReference>
<proteinExistence type="predicted"/>
<sequence length="68" mass="7638">MSSYLFCPSNIQKYIDNAINSNATVIVPDLEDSVPDNEKHNALENILNLLKSTSVKDKIIIPRIDTSY</sequence>
<organism evidence="1">
    <name type="scientific">marine metagenome</name>
    <dbReference type="NCBI Taxonomy" id="408172"/>
    <lineage>
        <taxon>unclassified sequences</taxon>
        <taxon>metagenomes</taxon>
        <taxon>ecological metagenomes</taxon>
    </lineage>
</organism>
<dbReference type="AlphaFoldDB" id="A0A382BN72"/>
<dbReference type="SUPFAM" id="SSF51621">
    <property type="entry name" value="Phosphoenolpyruvate/pyruvate domain"/>
    <property type="match status" value="1"/>
</dbReference>